<protein>
    <submittedName>
        <fullName evidence="1">Uncharacterized protein</fullName>
    </submittedName>
</protein>
<keyword evidence="2" id="KW-1185">Reference proteome</keyword>
<gene>
    <name evidence="1" type="ORF">M409DRAFT_27956</name>
</gene>
<evidence type="ECO:0000313" key="1">
    <source>
        <dbReference type="EMBL" id="KAF2161560.1"/>
    </source>
</evidence>
<dbReference type="RefSeq" id="XP_033662449.1">
    <property type="nucleotide sequence ID" value="XM_033808807.1"/>
</dbReference>
<proteinExistence type="predicted"/>
<accession>A0A6A6C5T4</accession>
<dbReference type="EMBL" id="ML993618">
    <property type="protein sequence ID" value="KAF2161560.1"/>
    <property type="molecule type" value="Genomic_DNA"/>
</dbReference>
<sequence length="150" mass="16576">MCSDLFATETRAYVVLQSLQGKQIPKLYSTVTLPLDTGSQVVSSKAGAENFLTISGILIEYISGPTSSDMAEVIPRESWQVLIDQAVQIVRSYSRLGILNKDSEADWGRAKSGEDEEGAIGAVMTTRLAKLDFQLEYTPSYEWIQYAARE</sequence>
<evidence type="ECO:0000313" key="2">
    <source>
        <dbReference type="Proteomes" id="UP000799537"/>
    </source>
</evidence>
<reference evidence="1" key="1">
    <citation type="journal article" date="2020" name="Stud. Mycol.">
        <title>101 Dothideomycetes genomes: a test case for predicting lifestyles and emergence of pathogens.</title>
        <authorList>
            <person name="Haridas S."/>
            <person name="Albert R."/>
            <person name="Binder M."/>
            <person name="Bloem J."/>
            <person name="Labutti K."/>
            <person name="Salamov A."/>
            <person name="Andreopoulos B."/>
            <person name="Baker S."/>
            <person name="Barry K."/>
            <person name="Bills G."/>
            <person name="Bluhm B."/>
            <person name="Cannon C."/>
            <person name="Castanera R."/>
            <person name="Culley D."/>
            <person name="Daum C."/>
            <person name="Ezra D."/>
            <person name="Gonzalez J."/>
            <person name="Henrissat B."/>
            <person name="Kuo A."/>
            <person name="Liang C."/>
            <person name="Lipzen A."/>
            <person name="Lutzoni F."/>
            <person name="Magnuson J."/>
            <person name="Mondo S."/>
            <person name="Nolan M."/>
            <person name="Ohm R."/>
            <person name="Pangilinan J."/>
            <person name="Park H.-J."/>
            <person name="Ramirez L."/>
            <person name="Alfaro M."/>
            <person name="Sun H."/>
            <person name="Tritt A."/>
            <person name="Yoshinaga Y."/>
            <person name="Zwiers L.-H."/>
            <person name="Turgeon B."/>
            <person name="Goodwin S."/>
            <person name="Spatafora J."/>
            <person name="Crous P."/>
            <person name="Grigoriev I."/>
        </authorList>
    </citation>
    <scope>NUCLEOTIDE SEQUENCE</scope>
    <source>
        <strain evidence="1">ATCC 36951</strain>
    </source>
</reference>
<name>A0A6A6C5T4_ZASCE</name>
<dbReference type="OrthoDB" id="5134445at2759"/>
<dbReference type="AlphaFoldDB" id="A0A6A6C5T4"/>
<organism evidence="1 2">
    <name type="scientific">Zasmidium cellare ATCC 36951</name>
    <dbReference type="NCBI Taxonomy" id="1080233"/>
    <lineage>
        <taxon>Eukaryota</taxon>
        <taxon>Fungi</taxon>
        <taxon>Dikarya</taxon>
        <taxon>Ascomycota</taxon>
        <taxon>Pezizomycotina</taxon>
        <taxon>Dothideomycetes</taxon>
        <taxon>Dothideomycetidae</taxon>
        <taxon>Mycosphaerellales</taxon>
        <taxon>Mycosphaerellaceae</taxon>
        <taxon>Zasmidium</taxon>
    </lineage>
</organism>
<dbReference type="Proteomes" id="UP000799537">
    <property type="component" value="Unassembled WGS sequence"/>
</dbReference>
<dbReference type="GeneID" id="54562079"/>